<gene>
    <name evidence="2" type="ORF">Terrestrivirus5_51</name>
</gene>
<reference evidence="2" key="1">
    <citation type="submission" date="2018-10" db="EMBL/GenBank/DDBJ databases">
        <title>Hidden diversity of soil giant viruses.</title>
        <authorList>
            <person name="Schulz F."/>
            <person name="Alteio L."/>
            <person name="Goudeau D."/>
            <person name="Ryan E.M."/>
            <person name="Malmstrom R.R."/>
            <person name="Blanchard J."/>
            <person name="Woyke T."/>
        </authorList>
    </citation>
    <scope>NUCLEOTIDE SEQUENCE</scope>
    <source>
        <strain evidence="2">TEV1</strain>
    </source>
</reference>
<dbReference type="EMBL" id="MK071983">
    <property type="protein sequence ID" value="AYV76229.1"/>
    <property type="molecule type" value="Genomic_DNA"/>
</dbReference>
<name>A0A3G4ZS28_9VIRU</name>
<feature type="coiled-coil region" evidence="1">
    <location>
        <begin position="391"/>
        <end position="418"/>
    </location>
</feature>
<feature type="coiled-coil region" evidence="1">
    <location>
        <begin position="88"/>
        <end position="157"/>
    </location>
</feature>
<proteinExistence type="predicted"/>
<organism evidence="2">
    <name type="scientific">Terrestrivirus sp</name>
    <dbReference type="NCBI Taxonomy" id="2487775"/>
    <lineage>
        <taxon>Viruses</taxon>
        <taxon>Varidnaviria</taxon>
        <taxon>Bamfordvirae</taxon>
        <taxon>Nucleocytoviricota</taxon>
        <taxon>Megaviricetes</taxon>
        <taxon>Imitervirales</taxon>
        <taxon>Mimiviridae</taxon>
        <taxon>Klosneuvirinae</taxon>
    </lineage>
</organism>
<keyword evidence="1" id="KW-0175">Coiled coil</keyword>
<evidence type="ECO:0000313" key="2">
    <source>
        <dbReference type="EMBL" id="AYV76229.1"/>
    </source>
</evidence>
<evidence type="ECO:0000256" key="1">
    <source>
        <dbReference type="SAM" id="Coils"/>
    </source>
</evidence>
<feature type="coiled-coil region" evidence="1">
    <location>
        <begin position="270"/>
        <end position="362"/>
    </location>
</feature>
<protein>
    <submittedName>
        <fullName evidence="2">Uncharacterized protein</fullName>
    </submittedName>
</protein>
<accession>A0A3G4ZS28</accession>
<sequence>MDQAFEHITDFDQNYQDNQYNQDNQDNQIDQIDQNEQAILVDYIDPDDIEKERDELLFKCDNIQQECTTLSKKHHDLLKEHAGLLDTCDNQQDLIEKTEKLNIELNEKLKKEQKSNNDINKESHKKDILIELLNNKLINSQNAYDILKKQYSELSEDIIAKSLENDRYFDELKMEQQKRKIHLREIESTGNRYIMSNLEKDIDENRKKIKEYELEICTIKNQHKILLNQQYKKYEEYMKQQHDKHREDMKEQKRKTHLREIESLGSKYGINSLKKDIDENRKKIKEYESEIYTMRNQYKMNTEQQYDKYNQDAEQQYDKYKQDIEQQYNKYKMDLEQRQKIIDKLSTDYAAKIQELEKYRKMWEQSQETIKQYQSMSSQLQTVYTKSRESVRQYMSMYEELNKKYLEQTREHGRLQAKVTMYEYKPSQPQPYRPIQLNQVRPVQELRPLINASNKVSVDKLKQYGF</sequence>